<dbReference type="Proteomes" id="UP000784294">
    <property type="component" value="Unassembled WGS sequence"/>
</dbReference>
<sequence length="80" mass="8931">MANSGQAVWLATENSCRVSLFHATSTEFLLELDVKNVVIQRLQCKSFVRHHGSTFHFCTFMHSSVHFGSAVIAKMSVIGF</sequence>
<gene>
    <name evidence="1" type="ORF">PXEA_LOCUS19610</name>
</gene>
<comment type="caution">
    <text evidence="1">The sequence shown here is derived from an EMBL/GenBank/DDBJ whole genome shotgun (WGS) entry which is preliminary data.</text>
</comment>
<name>A0A3S5FEL6_9PLAT</name>
<organism evidence="1 2">
    <name type="scientific">Protopolystoma xenopodis</name>
    <dbReference type="NCBI Taxonomy" id="117903"/>
    <lineage>
        <taxon>Eukaryota</taxon>
        <taxon>Metazoa</taxon>
        <taxon>Spiralia</taxon>
        <taxon>Lophotrochozoa</taxon>
        <taxon>Platyhelminthes</taxon>
        <taxon>Monogenea</taxon>
        <taxon>Polyopisthocotylea</taxon>
        <taxon>Polystomatidea</taxon>
        <taxon>Polystomatidae</taxon>
        <taxon>Protopolystoma</taxon>
    </lineage>
</organism>
<dbReference type="OrthoDB" id="4066896at2759"/>
<proteinExistence type="predicted"/>
<dbReference type="AlphaFoldDB" id="A0A3S5FEL6"/>
<evidence type="ECO:0000313" key="2">
    <source>
        <dbReference type="Proteomes" id="UP000784294"/>
    </source>
</evidence>
<reference evidence="1" key="1">
    <citation type="submission" date="2018-11" db="EMBL/GenBank/DDBJ databases">
        <authorList>
            <consortium name="Pathogen Informatics"/>
        </authorList>
    </citation>
    <scope>NUCLEOTIDE SEQUENCE</scope>
</reference>
<evidence type="ECO:0000313" key="1">
    <source>
        <dbReference type="EMBL" id="VEL26170.1"/>
    </source>
</evidence>
<dbReference type="EMBL" id="CAAALY010078517">
    <property type="protein sequence ID" value="VEL26170.1"/>
    <property type="molecule type" value="Genomic_DNA"/>
</dbReference>
<protein>
    <submittedName>
        <fullName evidence="1">Uncharacterized protein</fullName>
    </submittedName>
</protein>
<keyword evidence="2" id="KW-1185">Reference proteome</keyword>
<accession>A0A3S5FEL6</accession>